<dbReference type="Pfam" id="PF18052">
    <property type="entry name" value="Rx_N"/>
    <property type="match status" value="1"/>
</dbReference>
<accession>A0A5N6L527</accession>
<evidence type="ECO:0000256" key="4">
    <source>
        <dbReference type="SAM" id="Coils"/>
    </source>
</evidence>
<keyword evidence="1" id="KW-0677">Repeat</keyword>
<feature type="domain" description="Disease resistance N-terminal" evidence="5">
    <location>
        <begin position="12"/>
        <end position="95"/>
    </location>
</feature>
<dbReference type="Proteomes" id="UP000327013">
    <property type="component" value="Unassembled WGS sequence"/>
</dbReference>
<evidence type="ECO:0000256" key="3">
    <source>
        <dbReference type="ARBA" id="ARBA00022821"/>
    </source>
</evidence>
<evidence type="ECO:0000313" key="6">
    <source>
        <dbReference type="EMBL" id="KAB8867455.1"/>
    </source>
</evidence>
<keyword evidence="2" id="KW-0547">Nucleotide-binding</keyword>
<evidence type="ECO:0000313" key="7">
    <source>
        <dbReference type="Proteomes" id="UP000327013"/>
    </source>
</evidence>
<dbReference type="EMBL" id="VIBQ01000118">
    <property type="protein sequence ID" value="KAB8867455.1"/>
    <property type="molecule type" value="Genomic_DNA"/>
</dbReference>
<evidence type="ECO:0000256" key="2">
    <source>
        <dbReference type="ARBA" id="ARBA00022741"/>
    </source>
</evidence>
<feature type="coiled-coil region" evidence="4">
    <location>
        <begin position="27"/>
        <end position="54"/>
    </location>
</feature>
<evidence type="ECO:0000259" key="5">
    <source>
        <dbReference type="Pfam" id="PF18052"/>
    </source>
</evidence>
<keyword evidence="7" id="KW-1185">Reference proteome</keyword>
<proteinExistence type="predicted"/>
<dbReference type="InterPro" id="IPR041118">
    <property type="entry name" value="Rx_N"/>
</dbReference>
<dbReference type="CDD" id="cd14798">
    <property type="entry name" value="RX-CC_like"/>
    <property type="match status" value="1"/>
</dbReference>
<gene>
    <name evidence="6" type="ORF">FH972_026779</name>
</gene>
<keyword evidence="3" id="KW-0611">Plant defense</keyword>
<comment type="caution">
    <text evidence="6">The sequence shown here is derived from an EMBL/GenBank/DDBJ whole genome shotgun (WGS) entry which is preliminary data.</text>
</comment>
<name>A0A5N6L527_9ROSI</name>
<dbReference type="AlphaFoldDB" id="A0A5N6L527"/>
<organism evidence="6 7">
    <name type="scientific">Carpinus fangiana</name>
    <dbReference type="NCBI Taxonomy" id="176857"/>
    <lineage>
        <taxon>Eukaryota</taxon>
        <taxon>Viridiplantae</taxon>
        <taxon>Streptophyta</taxon>
        <taxon>Embryophyta</taxon>
        <taxon>Tracheophyta</taxon>
        <taxon>Spermatophyta</taxon>
        <taxon>Magnoliopsida</taxon>
        <taxon>eudicotyledons</taxon>
        <taxon>Gunneridae</taxon>
        <taxon>Pentapetalae</taxon>
        <taxon>rosids</taxon>
        <taxon>fabids</taxon>
        <taxon>Fagales</taxon>
        <taxon>Betulaceae</taxon>
        <taxon>Carpinus</taxon>
    </lineage>
</organism>
<reference evidence="6 7" key="1">
    <citation type="submission" date="2019-06" db="EMBL/GenBank/DDBJ databases">
        <title>A chromosomal-level reference genome of Carpinus fangiana (Coryloideae, Betulaceae).</title>
        <authorList>
            <person name="Yang X."/>
            <person name="Wang Z."/>
            <person name="Zhang L."/>
            <person name="Hao G."/>
            <person name="Liu J."/>
            <person name="Yang Y."/>
        </authorList>
    </citation>
    <scope>NUCLEOTIDE SEQUENCE [LARGE SCALE GENOMIC DNA]</scope>
    <source>
        <strain evidence="6">Cfa_2016G</strain>
        <tissue evidence="6">Leaf</tissue>
    </source>
</reference>
<dbReference type="GO" id="GO:0006952">
    <property type="term" value="P:defense response"/>
    <property type="evidence" value="ECO:0007669"/>
    <property type="project" value="UniProtKB-KW"/>
</dbReference>
<protein>
    <recommendedName>
        <fullName evidence="5">Disease resistance N-terminal domain-containing protein</fullName>
    </recommendedName>
</protein>
<dbReference type="OrthoDB" id="1933539at2759"/>
<dbReference type="Gene3D" id="1.20.5.4130">
    <property type="match status" value="1"/>
</dbReference>
<dbReference type="GO" id="GO:0000166">
    <property type="term" value="F:nucleotide binding"/>
    <property type="evidence" value="ECO:0007669"/>
    <property type="project" value="UniProtKB-KW"/>
</dbReference>
<keyword evidence="4" id="KW-0175">Coiled coil</keyword>
<dbReference type="InterPro" id="IPR038005">
    <property type="entry name" value="RX-like_CC"/>
</dbReference>
<sequence>MAEVLFHTAEGIIQSLGSLALQEIGLLRGFKDELQQLRNTVSTIQAMLLDAEEQQAQNLAVKDWLQKLKDAMYDADDLLDDFSTQLLRRQVMARDKKMAKEDQGNQGKTG</sequence>
<evidence type="ECO:0000256" key="1">
    <source>
        <dbReference type="ARBA" id="ARBA00022737"/>
    </source>
</evidence>